<dbReference type="GO" id="GO:0030418">
    <property type="term" value="P:nicotianamine biosynthetic process"/>
    <property type="evidence" value="ECO:0007669"/>
    <property type="project" value="InterPro"/>
</dbReference>
<dbReference type="EMBL" id="JABXYM010000001">
    <property type="protein sequence ID" value="MCR6098166.1"/>
    <property type="molecule type" value="Genomic_DNA"/>
</dbReference>
<evidence type="ECO:0000313" key="4">
    <source>
        <dbReference type="Proteomes" id="UP001057753"/>
    </source>
</evidence>
<dbReference type="InterPro" id="IPR004298">
    <property type="entry name" value="Nicotian_synth"/>
</dbReference>
<dbReference type="PANTHER" id="PTHR32266">
    <property type="entry name" value="NICOTIANAMINE SYNTHASE 3"/>
    <property type="match status" value="1"/>
</dbReference>
<organism evidence="3 4">
    <name type="scientific">Salipaludibacillus agaradhaerens</name>
    <name type="common">Bacillus agaradhaerens</name>
    <dbReference type="NCBI Taxonomy" id="76935"/>
    <lineage>
        <taxon>Bacteria</taxon>
        <taxon>Bacillati</taxon>
        <taxon>Bacillota</taxon>
        <taxon>Bacilli</taxon>
        <taxon>Bacillales</taxon>
        <taxon>Bacillaceae</taxon>
    </lineage>
</organism>
<keyword evidence="4" id="KW-1185">Reference proteome</keyword>
<keyword evidence="1" id="KW-0808">Transferase</keyword>
<gene>
    <name evidence="3" type="ORF">HXA33_16620</name>
</gene>
<dbReference type="PANTHER" id="PTHR32266:SF12">
    <property type="entry name" value="NICOTIANAMINE SYNTHASE 3"/>
    <property type="match status" value="1"/>
</dbReference>
<dbReference type="GO" id="GO:0030410">
    <property type="term" value="F:nicotianamine synthase activity"/>
    <property type="evidence" value="ECO:0007669"/>
    <property type="project" value="InterPro"/>
</dbReference>
<dbReference type="GO" id="GO:0008168">
    <property type="term" value="F:methyltransferase activity"/>
    <property type="evidence" value="ECO:0007669"/>
    <property type="project" value="UniProtKB-KW"/>
</dbReference>
<dbReference type="Gene3D" id="3.40.50.150">
    <property type="entry name" value="Vaccinia Virus protein VP39"/>
    <property type="match status" value="1"/>
</dbReference>
<name>A0A9Q4B4I6_SALAG</name>
<protein>
    <submittedName>
        <fullName evidence="3">Class I SAM-dependent methyltransferase</fullName>
    </submittedName>
</protein>
<evidence type="ECO:0000313" key="3">
    <source>
        <dbReference type="EMBL" id="MCR6098166.1"/>
    </source>
</evidence>
<dbReference type="Pfam" id="PF03059">
    <property type="entry name" value="NAS"/>
    <property type="match status" value="1"/>
</dbReference>
<evidence type="ECO:0000256" key="2">
    <source>
        <dbReference type="ARBA" id="ARBA00022691"/>
    </source>
</evidence>
<sequence>MNTLTTFQGYLSRLLTKFDDLASNYDDTMTYSPELERLIDEYSSFITHEANKNVWEQLIHEGNDELAQLVVNLRRQSARCVAIMEKYRALKLLNHHESMTDYFKNIESSIESEFGSFHVTAKSKVLLVGSGAFPMTLLLIAKRTGADVIGIDIDDEAVQLGRKVVEKLGEGLNVRLEQSPIENIEKLNTVSHVIFSSTVEQKYDLLDQLHPLTRNDVVVAMRYGDQLKSLFNYPSREVDKHKWRKVNTIVRPEHVFDIILYQKA</sequence>
<proteinExistence type="predicted"/>
<evidence type="ECO:0000256" key="1">
    <source>
        <dbReference type="ARBA" id="ARBA00022679"/>
    </source>
</evidence>
<dbReference type="AlphaFoldDB" id="A0A9Q4B4I6"/>
<reference evidence="3" key="1">
    <citation type="submission" date="2020-06" db="EMBL/GenBank/DDBJ databases">
        <title>Insight into the genomes of haloalkaliphilic bacilli from Kenyan soda lakes.</title>
        <authorList>
            <person name="Mwirichia R."/>
            <person name="Villamizar G.C."/>
            <person name="Poehlein A."/>
            <person name="Mugweru J."/>
            <person name="Kipnyargis A."/>
            <person name="Kiplimo D."/>
            <person name="Orwa P."/>
            <person name="Daniel R."/>
        </authorList>
    </citation>
    <scope>NUCLEOTIDE SEQUENCE</scope>
    <source>
        <strain evidence="3">B1096_S55</strain>
    </source>
</reference>
<dbReference type="GO" id="GO:0032259">
    <property type="term" value="P:methylation"/>
    <property type="evidence" value="ECO:0007669"/>
    <property type="project" value="UniProtKB-KW"/>
</dbReference>
<comment type="caution">
    <text evidence="3">The sequence shown here is derived from an EMBL/GenBank/DDBJ whole genome shotgun (WGS) entry which is preliminary data.</text>
</comment>
<dbReference type="Proteomes" id="UP001057753">
    <property type="component" value="Unassembled WGS sequence"/>
</dbReference>
<keyword evidence="3" id="KW-0489">Methyltransferase</keyword>
<accession>A0A9Q4B4I6</accession>
<dbReference type="InterPro" id="IPR029063">
    <property type="entry name" value="SAM-dependent_MTases_sf"/>
</dbReference>
<keyword evidence="2" id="KW-0949">S-adenosyl-L-methionine</keyword>
<dbReference type="SUPFAM" id="SSF53335">
    <property type="entry name" value="S-adenosyl-L-methionine-dependent methyltransferases"/>
    <property type="match status" value="1"/>
</dbReference>
<dbReference type="RefSeq" id="WP_257822543.1">
    <property type="nucleotide sequence ID" value="NZ_JABXYM010000001.1"/>
</dbReference>